<protein>
    <submittedName>
        <fullName evidence="2">Thioredoxin family protein</fullName>
    </submittedName>
</protein>
<dbReference type="InterPro" id="IPR013766">
    <property type="entry name" value="Thioredoxin_domain"/>
</dbReference>
<dbReference type="SUPFAM" id="SSF52833">
    <property type="entry name" value="Thioredoxin-like"/>
    <property type="match status" value="1"/>
</dbReference>
<dbReference type="RefSeq" id="WP_220640090.1">
    <property type="nucleotide sequence ID" value="NZ_CP080429.1"/>
</dbReference>
<dbReference type="PROSITE" id="PS51352">
    <property type="entry name" value="THIOREDOXIN_2"/>
    <property type="match status" value="1"/>
</dbReference>
<organism evidence="2 3">
    <name type="scientific">Flavobacterium litorale</name>
    <dbReference type="NCBI Taxonomy" id="2856519"/>
    <lineage>
        <taxon>Bacteria</taxon>
        <taxon>Pseudomonadati</taxon>
        <taxon>Bacteroidota</taxon>
        <taxon>Flavobacteriia</taxon>
        <taxon>Flavobacteriales</taxon>
        <taxon>Flavobacteriaceae</taxon>
        <taxon>Flavobacterium</taxon>
    </lineage>
</organism>
<sequence length="475" mass="55842">MGNIFKKLFLLSLLFTLMSCDNEDDNYTAYFGGEVISPRSPYVIFSKDKKAIDTIPLDKNNRFFIKFDSLAPGMYSFRHEPEYQYIYFDKNDSIMVSVNAENFDQSLAFSGRGEKKNNFLMELYLLNEADRINSYRVYEKDYKDFIKEIDASYTKRAGFYNKNKKQIDWSEDFDVYAKTRLKFSQYTKKEHYPHLHNRRRDKKINLSLPNNYYSYRDSIDFNNKKLTAFSPFIRYTNAMLNNMAAAKMPKGKYIEDRPLRENIIKLKLADSIFNDEKIKNDILNNIAFSYLLEDQNIHNNKKFLAHYMELSTDNDSENEIMKIGNAIDDLESGNKLPEVALVDTNNNSFDIDNDIDKETVIYFWTTCSRSHLKMVNRKVTRLKKEFPNVNFIAINLDEDPEWKKIVTKTNFDKALQLRATSFQILKDKWVITKLNRTIILNADGTIKNGFTNLMHQNFKKDLGEKLATIEIANKT</sequence>
<evidence type="ECO:0000259" key="1">
    <source>
        <dbReference type="PROSITE" id="PS51352"/>
    </source>
</evidence>
<dbReference type="Gene3D" id="3.40.30.10">
    <property type="entry name" value="Glutaredoxin"/>
    <property type="match status" value="1"/>
</dbReference>
<evidence type="ECO:0000313" key="2">
    <source>
        <dbReference type="EMBL" id="QYJ67745.1"/>
    </source>
</evidence>
<dbReference type="Pfam" id="PF13905">
    <property type="entry name" value="Thioredoxin_8"/>
    <property type="match status" value="1"/>
</dbReference>
<dbReference type="EMBL" id="CP080429">
    <property type="protein sequence ID" value="QYJ67745.1"/>
    <property type="molecule type" value="Genomic_DNA"/>
</dbReference>
<gene>
    <name evidence="2" type="ORF">K1I41_09355</name>
</gene>
<keyword evidence="3" id="KW-1185">Reference proteome</keyword>
<evidence type="ECO:0000313" key="3">
    <source>
        <dbReference type="Proteomes" id="UP000825381"/>
    </source>
</evidence>
<proteinExistence type="predicted"/>
<reference evidence="2 3" key="1">
    <citation type="submission" date="2021-07" db="EMBL/GenBank/DDBJ databases">
        <title>Flavobacterium WSW3-B6 sp.nov, isolated from seaweed.</title>
        <authorList>
            <person name="Muhammad N."/>
            <person name="Ho H."/>
            <person name="Lee Y.-J."/>
            <person name="Nguyen T."/>
            <person name="Ho J."/>
            <person name="Kim S.-G."/>
        </authorList>
    </citation>
    <scope>NUCLEOTIDE SEQUENCE [LARGE SCALE GENOMIC DNA]</scope>
    <source>
        <strain evidence="2 3">WSW3-B6</strain>
    </source>
</reference>
<dbReference type="InterPro" id="IPR036249">
    <property type="entry name" value="Thioredoxin-like_sf"/>
</dbReference>
<dbReference type="InterPro" id="IPR012336">
    <property type="entry name" value="Thioredoxin-like_fold"/>
</dbReference>
<name>A0ABX8V4M2_9FLAO</name>
<dbReference type="Proteomes" id="UP000825381">
    <property type="component" value="Chromosome"/>
</dbReference>
<accession>A0ABX8V4M2</accession>
<dbReference type="PROSITE" id="PS51257">
    <property type="entry name" value="PROKAR_LIPOPROTEIN"/>
    <property type="match status" value="1"/>
</dbReference>
<feature type="domain" description="Thioredoxin" evidence="1">
    <location>
        <begin position="330"/>
        <end position="474"/>
    </location>
</feature>